<evidence type="ECO:0000313" key="2">
    <source>
        <dbReference type="Proteomes" id="UP000327013"/>
    </source>
</evidence>
<dbReference type="AlphaFoldDB" id="A0A5N6KRG1"/>
<proteinExistence type="predicted"/>
<organism evidence="1 2">
    <name type="scientific">Carpinus fangiana</name>
    <dbReference type="NCBI Taxonomy" id="176857"/>
    <lineage>
        <taxon>Eukaryota</taxon>
        <taxon>Viridiplantae</taxon>
        <taxon>Streptophyta</taxon>
        <taxon>Embryophyta</taxon>
        <taxon>Tracheophyta</taxon>
        <taxon>Spermatophyta</taxon>
        <taxon>Magnoliopsida</taxon>
        <taxon>eudicotyledons</taxon>
        <taxon>Gunneridae</taxon>
        <taxon>Pentapetalae</taxon>
        <taxon>rosids</taxon>
        <taxon>fabids</taxon>
        <taxon>Fagales</taxon>
        <taxon>Betulaceae</taxon>
        <taxon>Carpinus</taxon>
    </lineage>
</organism>
<dbReference type="Proteomes" id="UP000327013">
    <property type="component" value="Unassembled WGS sequence"/>
</dbReference>
<protein>
    <submittedName>
        <fullName evidence="1">Uncharacterized protein</fullName>
    </submittedName>
</protein>
<gene>
    <name evidence="1" type="ORF">FH972_022043</name>
</gene>
<dbReference type="OrthoDB" id="5342924at2759"/>
<dbReference type="EMBL" id="VIBQ01000010">
    <property type="protein sequence ID" value="KAB8339107.1"/>
    <property type="molecule type" value="Genomic_DNA"/>
</dbReference>
<sequence length="138" mass="15222">MEASTVSVSKSRTAYVVDDASLLGYGHEQDPPAQKQVKQNRFAALLRNAGLKGPLFARRALLKDPREHGKVIISGDWWTAAARCWVHIIPVCVTIVLAYLNLSGFYIGDDLEGWHSKNSESLKRLMLQGAAKLFVSSP</sequence>
<keyword evidence="2" id="KW-1185">Reference proteome</keyword>
<comment type="caution">
    <text evidence="1">The sequence shown here is derived from an EMBL/GenBank/DDBJ whole genome shotgun (WGS) entry which is preliminary data.</text>
</comment>
<accession>A0A5N6KRG1</accession>
<evidence type="ECO:0000313" key="1">
    <source>
        <dbReference type="EMBL" id="KAB8339107.1"/>
    </source>
</evidence>
<reference evidence="1 2" key="1">
    <citation type="submission" date="2019-06" db="EMBL/GenBank/DDBJ databases">
        <title>A chromosomal-level reference genome of Carpinus fangiana (Coryloideae, Betulaceae).</title>
        <authorList>
            <person name="Yang X."/>
            <person name="Wang Z."/>
            <person name="Zhang L."/>
            <person name="Hao G."/>
            <person name="Liu J."/>
            <person name="Yang Y."/>
        </authorList>
    </citation>
    <scope>NUCLEOTIDE SEQUENCE [LARGE SCALE GENOMIC DNA]</scope>
    <source>
        <strain evidence="1">Cfa_2016G</strain>
        <tissue evidence="1">Leaf</tissue>
    </source>
</reference>
<name>A0A5N6KRG1_9ROSI</name>